<dbReference type="RefSeq" id="WP_108893770.1">
    <property type="nucleotide sequence ID" value="NZ_ONZF01000003.1"/>
</dbReference>
<dbReference type="Pfam" id="PF00378">
    <property type="entry name" value="ECH_1"/>
    <property type="match status" value="1"/>
</dbReference>
<reference evidence="2 3" key="1">
    <citation type="submission" date="2018-03" db="EMBL/GenBank/DDBJ databases">
        <authorList>
            <person name="Keele B.F."/>
        </authorList>
    </citation>
    <scope>NUCLEOTIDE SEQUENCE [LARGE SCALE GENOMIC DNA]</scope>
    <source>
        <strain evidence="2 3">CECT 8504</strain>
    </source>
</reference>
<gene>
    <name evidence="2" type="primary">fcbB2</name>
    <name evidence="2" type="ORF">PAA8504_01734</name>
</gene>
<dbReference type="GO" id="GO:0018787">
    <property type="term" value="F:4-chlorobenzoyl-CoA dehalogenase activity"/>
    <property type="evidence" value="ECO:0007669"/>
    <property type="project" value="UniProtKB-EC"/>
</dbReference>
<dbReference type="CDD" id="cd06558">
    <property type="entry name" value="crotonase-like"/>
    <property type="match status" value="1"/>
</dbReference>
<dbReference type="Gene3D" id="3.90.226.10">
    <property type="entry name" value="2-enoyl-CoA Hydratase, Chain A, domain 1"/>
    <property type="match status" value="1"/>
</dbReference>
<dbReference type="Proteomes" id="UP000244912">
    <property type="component" value="Unassembled WGS sequence"/>
</dbReference>
<keyword evidence="3" id="KW-1185">Reference proteome</keyword>
<proteinExistence type="inferred from homology"/>
<dbReference type="SUPFAM" id="SSF52096">
    <property type="entry name" value="ClpP/crotonase"/>
    <property type="match status" value="1"/>
</dbReference>
<evidence type="ECO:0000256" key="1">
    <source>
        <dbReference type="ARBA" id="ARBA00005254"/>
    </source>
</evidence>
<keyword evidence="2" id="KW-0378">Hydrolase</keyword>
<evidence type="ECO:0000313" key="3">
    <source>
        <dbReference type="Proteomes" id="UP000244912"/>
    </source>
</evidence>
<dbReference type="OrthoDB" id="9777711at2"/>
<dbReference type="PANTHER" id="PTHR43684">
    <property type="match status" value="1"/>
</dbReference>
<protein>
    <submittedName>
        <fullName evidence="2">4-chlorobenzoyl coenzyme A dehalogenase-2</fullName>
        <ecNumber evidence="2">3.8.1.7</ecNumber>
    </submittedName>
</protein>
<dbReference type="InterPro" id="IPR051053">
    <property type="entry name" value="ECH/Chromodomain_protein"/>
</dbReference>
<dbReference type="PANTHER" id="PTHR43684:SF4">
    <property type="entry name" value="ENOYL-COA HYDRATASE_ISOMERASE FAMILY PROTEIN (AFU_ORTHOLOGUE AFUA_1G01890)"/>
    <property type="match status" value="1"/>
</dbReference>
<name>A0A2R8BUR9_9RHOB</name>
<dbReference type="EC" id="3.8.1.7" evidence="2"/>
<organism evidence="2 3">
    <name type="scientific">Palleronia abyssalis</name>
    <dbReference type="NCBI Taxonomy" id="1501240"/>
    <lineage>
        <taxon>Bacteria</taxon>
        <taxon>Pseudomonadati</taxon>
        <taxon>Pseudomonadota</taxon>
        <taxon>Alphaproteobacteria</taxon>
        <taxon>Rhodobacterales</taxon>
        <taxon>Roseobacteraceae</taxon>
        <taxon>Palleronia</taxon>
    </lineage>
</organism>
<comment type="similarity">
    <text evidence="1">Belongs to the enoyl-CoA hydratase/isomerase family.</text>
</comment>
<sequence length="281" mass="29595">MSFHDILYGVEDGVALIRFNRPDQLNAARMETHAELIRALDMADADDAVRAVVVTGEGRAFCAGTDLASGGFDLPEGGDPATGEGVPPDVGGVTVLRLYDMRKPVIGAMNGAAVGFGLTFTLGMDIRIVAEDAKLAFPFTRRGICAESCCSWFLPRIVGLEQAMEWMLSGRTFLGKEAAAKGLALQALPAADVLPRAMDLAREIAAQTSAPSVAVTRALLLRGLGAAHPAEAHAYESRAISACLAGPDAAEGVAAFKARRAPAFTGRVAETDYMQDWEAKT</sequence>
<dbReference type="EMBL" id="ONZF01000003">
    <property type="protein sequence ID" value="SPJ23914.1"/>
    <property type="molecule type" value="Genomic_DNA"/>
</dbReference>
<dbReference type="InterPro" id="IPR029045">
    <property type="entry name" value="ClpP/crotonase-like_dom_sf"/>
</dbReference>
<dbReference type="AlphaFoldDB" id="A0A2R8BUR9"/>
<accession>A0A2R8BUR9</accession>
<evidence type="ECO:0000313" key="2">
    <source>
        <dbReference type="EMBL" id="SPJ23914.1"/>
    </source>
</evidence>
<dbReference type="InterPro" id="IPR001753">
    <property type="entry name" value="Enoyl-CoA_hydra/iso"/>
</dbReference>